<comment type="caution">
    <text evidence="12">Lacks conserved residue(s) required for the propagation of feature annotation.</text>
</comment>
<evidence type="ECO:0000256" key="11">
    <source>
        <dbReference type="PIRSR" id="PIRSR607992-2"/>
    </source>
</evidence>
<evidence type="ECO:0000256" key="5">
    <source>
        <dbReference type="ARBA" id="ARBA00022792"/>
    </source>
</evidence>
<evidence type="ECO:0000256" key="7">
    <source>
        <dbReference type="ARBA" id="ARBA00022989"/>
    </source>
</evidence>
<comment type="subcellular location">
    <subcellularLocation>
        <location evidence="1 12">Mitochondrion inner membrane</location>
        <topology evidence="1 12">Multi-pass membrane protein</topology>
    </subcellularLocation>
</comment>
<comment type="similarity">
    <text evidence="2 12">Belongs to the CybS family.</text>
</comment>
<keyword evidence="12" id="KW-0816">Tricarboxylic acid cycle</keyword>
<evidence type="ECO:0000313" key="13">
    <source>
        <dbReference type="EMBL" id="KFM57399.1"/>
    </source>
</evidence>
<evidence type="ECO:0000256" key="8">
    <source>
        <dbReference type="ARBA" id="ARBA00023128"/>
    </source>
</evidence>
<gene>
    <name evidence="13" type="ORF">X975_10333</name>
</gene>
<dbReference type="Pfam" id="PF05328">
    <property type="entry name" value="CybS"/>
    <property type="match status" value="1"/>
</dbReference>
<keyword evidence="5 12" id="KW-0999">Mitochondrion inner membrane</keyword>
<dbReference type="GO" id="GO:0020037">
    <property type="term" value="F:heme binding"/>
    <property type="evidence" value="ECO:0007669"/>
    <property type="project" value="TreeGrafter"/>
</dbReference>
<dbReference type="GO" id="GO:0005743">
    <property type="term" value="C:mitochondrial inner membrane"/>
    <property type="evidence" value="ECO:0007669"/>
    <property type="project" value="UniProtKB-SubCell"/>
</dbReference>
<keyword evidence="6 12" id="KW-0809">Transit peptide</keyword>
<evidence type="ECO:0000256" key="6">
    <source>
        <dbReference type="ARBA" id="ARBA00022946"/>
    </source>
</evidence>
<dbReference type="PANTHER" id="PTHR13337:SF2">
    <property type="entry name" value="SUCCINATE DEHYDROGENASE [UBIQUINONE] CYTOCHROME B SMALL SUBUNIT, MITOCHONDRIAL"/>
    <property type="match status" value="1"/>
</dbReference>
<keyword evidence="3 12" id="KW-0813">Transport</keyword>
<sequence>MLALAHAARYSCRAALPHRNLISFSRNVVPFSVSSNLLGKAYVNTSASAHSDHNHSKIWTAERFLSAGLVGLLPLSLAYPAPALDYALAVALTAHVHWGIEAIAVDYIRPSIVGATLSKAAVAFVYSLSVFTLGGLFYFNYNDIGLCQAIRMLWKL</sequence>
<dbReference type="STRING" id="407821.A0A087SX10"/>
<accession>A0A087SX10</accession>
<keyword evidence="11 12" id="KW-0479">Metal-binding</keyword>
<feature type="binding site" description="axial binding residue" evidence="11">
    <location>
        <position position="95"/>
    </location>
    <ligand>
        <name>heme b</name>
        <dbReference type="ChEBI" id="CHEBI:60344"/>
        <note>ligand shared with SDHC</note>
    </ligand>
    <ligandPart>
        <name>Fe</name>
        <dbReference type="ChEBI" id="CHEBI:18248"/>
    </ligandPart>
</feature>
<feature type="transmembrane region" description="Helical" evidence="12">
    <location>
        <begin position="64"/>
        <end position="81"/>
    </location>
</feature>
<keyword evidence="13" id="KW-0830">Ubiquinone</keyword>
<organism evidence="13 14">
    <name type="scientific">Stegodyphus mimosarum</name>
    <name type="common">African social velvet spider</name>
    <dbReference type="NCBI Taxonomy" id="407821"/>
    <lineage>
        <taxon>Eukaryota</taxon>
        <taxon>Metazoa</taxon>
        <taxon>Ecdysozoa</taxon>
        <taxon>Arthropoda</taxon>
        <taxon>Chelicerata</taxon>
        <taxon>Arachnida</taxon>
        <taxon>Araneae</taxon>
        <taxon>Araneomorphae</taxon>
        <taxon>Entelegynae</taxon>
        <taxon>Eresoidea</taxon>
        <taxon>Eresidae</taxon>
        <taxon>Stegodyphus</taxon>
    </lineage>
</organism>
<feature type="transmembrane region" description="Helical" evidence="12">
    <location>
        <begin position="120"/>
        <end position="141"/>
    </location>
</feature>
<dbReference type="OMA" id="VYDYARP"/>
<feature type="binding site" evidence="10">
    <location>
        <position position="107"/>
    </location>
    <ligand>
        <name>a ubiquinone</name>
        <dbReference type="ChEBI" id="CHEBI:16389"/>
        <note>ligand shared with IP/SDHB</note>
    </ligand>
</feature>
<dbReference type="CDD" id="cd03496">
    <property type="entry name" value="SQR_TypeC_CybS"/>
    <property type="match status" value="1"/>
</dbReference>
<dbReference type="InterPro" id="IPR034804">
    <property type="entry name" value="SQR/QFR_C/D"/>
</dbReference>
<evidence type="ECO:0000256" key="12">
    <source>
        <dbReference type="RuleBase" id="RU364031"/>
    </source>
</evidence>
<evidence type="ECO:0000256" key="10">
    <source>
        <dbReference type="PIRSR" id="PIRSR607992-1"/>
    </source>
</evidence>
<dbReference type="GO" id="GO:0048039">
    <property type="term" value="F:ubiquinone binding"/>
    <property type="evidence" value="ECO:0007669"/>
    <property type="project" value="TreeGrafter"/>
</dbReference>
<keyword evidence="12" id="KW-0349">Heme</keyword>
<dbReference type="Proteomes" id="UP000054359">
    <property type="component" value="Unassembled WGS sequence"/>
</dbReference>
<keyword evidence="12" id="KW-0249">Electron transport</keyword>
<evidence type="ECO:0000313" key="14">
    <source>
        <dbReference type="Proteomes" id="UP000054359"/>
    </source>
</evidence>
<dbReference type="Gene3D" id="1.20.1300.10">
    <property type="entry name" value="Fumarate reductase/succinate dehydrogenase, transmembrane subunit"/>
    <property type="match status" value="1"/>
</dbReference>
<dbReference type="EMBL" id="KK112341">
    <property type="protein sequence ID" value="KFM57399.1"/>
    <property type="molecule type" value="Genomic_DNA"/>
</dbReference>
<evidence type="ECO:0000256" key="1">
    <source>
        <dbReference type="ARBA" id="ARBA00004448"/>
    </source>
</evidence>
<dbReference type="GO" id="GO:0006121">
    <property type="term" value="P:mitochondrial electron transport, succinate to ubiquinone"/>
    <property type="evidence" value="ECO:0007669"/>
    <property type="project" value="TreeGrafter"/>
</dbReference>
<evidence type="ECO:0000256" key="4">
    <source>
        <dbReference type="ARBA" id="ARBA00022692"/>
    </source>
</evidence>
<comment type="function">
    <text evidence="12">Membrane-anchoring subunit of succinate dehydrogenase (SDH) that is involved in complex II of the mitochondrial electron transport chain and is responsible for transferring electrons from succinate to ubiquinone (coenzyme Q).</text>
</comment>
<feature type="non-terminal residue" evidence="13">
    <location>
        <position position="156"/>
    </location>
</feature>
<keyword evidence="9 12" id="KW-0472">Membrane</keyword>
<keyword evidence="11" id="KW-0408">Iron</keyword>
<evidence type="ECO:0000256" key="2">
    <source>
        <dbReference type="ARBA" id="ARBA00007294"/>
    </source>
</evidence>
<dbReference type="AlphaFoldDB" id="A0A087SX10"/>
<proteinExistence type="inferred from homology"/>
<keyword evidence="8 12" id="KW-0496">Mitochondrion</keyword>
<evidence type="ECO:0000256" key="9">
    <source>
        <dbReference type="ARBA" id="ARBA00023136"/>
    </source>
</evidence>
<dbReference type="GO" id="GO:0046872">
    <property type="term" value="F:metal ion binding"/>
    <property type="evidence" value="ECO:0007669"/>
    <property type="project" value="UniProtKB-KW"/>
</dbReference>
<keyword evidence="7 12" id="KW-1133">Transmembrane helix</keyword>
<protein>
    <recommendedName>
        <fullName evidence="12">Succinate dehydrogenase [ubiquinone] cytochrome b small subunit</fullName>
    </recommendedName>
</protein>
<keyword evidence="14" id="KW-1185">Reference proteome</keyword>
<dbReference type="OrthoDB" id="18577at2759"/>
<name>A0A087SX10_STEMI</name>
<dbReference type="PANTHER" id="PTHR13337">
    <property type="entry name" value="SUCCINATE DEHYDROGENASE"/>
    <property type="match status" value="1"/>
</dbReference>
<keyword evidence="4 12" id="KW-0812">Transmembrane</keyword>
<dbReference type="InterPro" id="IPR007992">
    <property type="entry name" value="CybS"/>
</dbReference>
<dbReference type="GO" id="GO:0006099">
    <property type="term" value="P:tricarboxylic acid cycle"/>
    <property type="evidence" value="ECO:0007669"/>
    <property type="project" value="UniProtKB-KW"/>
</dbReference>
<reference evidence="13 14" key="1">
    <citation type="submission" date="2013-11" db="EMBL/GenBank/DDBJ databases">
        <title>Genome sequencing of Stegodyphus mimosarum.</title>
        <authorList>
            <person name="Bechsgaard J."/>
        </authorList>
    </citation>
    <scope>NUCLEOTIDE SEQUENCE [LARGE SCALE GENOMIC DNA]</scope>
</reference>
<evidence type="ECO:0000256" key="3">
    <source>
        <dbReference type="ARBA" id="ARBA00022448"/>
    </source>
</evidence>